<proteinExistence type="predicted"/>
<dbReference type="RefSeq" id="WP_344802228.1">
    <property type="nucleotide sequence ID" value="NZ_BAABBO010000001.1"/>
</dbReference>
<dbReference type="InterPro" id="IPR007730">
    <property type="entry name" value="SPOR-like_dom"/>
</dbReference>
<sequence>MTQGRPIDREQAEKTETDTSDTLAATAQKAESGSADAQLLQFPTLNTAANPLLAIRSEVAEMETELQSLAQRMEETLDEQAKLLSDLQSKQTRLSDAFVATQEPIMAQGFRIDSLTKATRQRIQELQARLGDAGTQMQDQQQLLNKLTHQLNLQVETSRSLGGHVDSLQGEFNRAQETTRLRFGWLTGGLAAVVILGTAAATYFQLNPVAVPPEVESKLAALSVAGAQTETRLSGFDTSIQWVDNSLTGLKGQVASLMGFQEEVAGSVGDLQTQIGEVNTRMDDLAFRIEGPGISGGTLSEPLLPINGTDWRASQPPGNYTVQLVGVYQMQDLVRYVNRHSEALAGQPLSFNQGQLAGRDWFNLFHGSYATLDEAQAAIANLPVRLQGNGAYARTFASL</sequence>
<dbReference type="Pfam" id="PF05036">
    <property type="entry name" value="SPOR"/>
    <property type="match status" value="1"/>
</dbReference>
<evidence type="ECO:0000256" key="3">
    <source>
        <dbReference type="SAM" id="Phobius"/>
    </source>
</evidence>
<keyword evidence="3" id="KW-0472">Membrane</keyword>
<keyword evidence="6" id="KW-1185">Reference proteome</keyword>
<dbReference type="Proteomes" id="UP001501337">
    <property type="component" value="Unassembled WGS sequence"/>
</dbReference>
<evidence type="ECO:0000256" key="2">
    <source>
        <dbReference type="SAM" id="MobiDB-lite"/>
    </source>
</evidence>
<dbReference type="EMBL" id="BAABBO010000001">
    <property type="protein sequence ID" value="GAA3945802.1"/>
    <property type="molecule type" value="Genomic_DNA"/>
</dbReference>
<name>A0ABP7NG01_9GAMM</name>
<evidence type="ECO:0000259" key="4">
    <source>
        <dbReference type="PROSITE" id="PS51724"/>
    </source>
</evidence>
<feature type="domain" description="SPOR" evidence="4">
    <location>
        <begin position="314"/>
        <end position="395"/>
    </location>
</feature>
<protein>
    <recommendedName>
        <fullName evidence="4">SPOR domain-containing protein</fullName>
    </recommendedName>
</protein>
<dbReference type="PROSITE" id="PS51724">
    <property type="entry name" value="SPOR"/>
    <property type="match status" value="1"/>
</dbReference>
<feature type="transmembrane region" description="Helical" evidence="3">
    <location>
        <begin position="183"/>
        <end position="204"/>
    </location>
</feature>
<keyword evidence="3" id="KW-1133">Transmembrane helix</keyword>
<dbReference type="Gene3D" id="1.20.5.340">
    <property type="match status" value="1"/>
</dbReference>
<evidence type="ECO:0000313" key="6">
    <source>
        <dbReference type="Proteomes" id="UP001501337"/>
    </source>
</evidence>
<organism evidence="5 6">
    <name type="scientific">Allohahella marinimesophila</name>
    <dbReference type="NCBI Taxonomy" id="1054972"/>
    <lineage>
        <taxon>Bacteria</taxon>
        <taxon>Pseudomonadati</taxon>
        <taxon>Pseudomonadota</taxon>
        <taxon>Gammaproteobacteria</taxon>
        <taxon>Oceanospirillales</taxon>
        <taxon>Hahellaceae</taxon>
        <taxon>Allohahella</taxon>
    </lineage>
</organism>
<feature type="region of interest" description="Disordered" evidence="2">
    <location>
        <begin position="1"/>
        <end position="35"/>
    </location>
</feature>
<comment type="caution">
    <text evidence="5">The sequence shown here is derived from an EMBL/GenBank/DDBJ whole genome shotgun (WGS) entry which is preliminary data.</text>
</comment>
<keyword evidence="3" id="KW-0812">Transmembrane</keyword>
<feature type="compositionally biased region" description="Basic and acidic residues" evidence="2">
    <location>
        <begin position="1"/>
        <end position="17"/>
    </location>
</feature>
<dbReference type="InterPro" id="IPR036680">
    <property type="entry name" value="SPOR-like_sf"/>
</dbReference>
<accession>A0ABP7NG01</accession>
<evidence type="ECO:0000256" key="1">
    <source>
        <dbReference type="SAM" id="Coils"/>
    </source>
</evidence>
<reference evidence="6" key="1">
    <citation type="journal article" date="2019" name="Int. J. Syst. Evol. Microbiol.">
        <title>The Global Catalogue of Microorganisms (GCM) 10K type strain sequencing project: providing services to taxonomists for standard genome sequencing and annotation.</title>
        <authorList>
            <consortium name="The Broad Institute Genomics Platform"/>
            <consortium name="The Broad Institute Genome Sequencing Center for Infectious Disease"/>
            <person name="Wu L."/>
            <person name="Ma J."/>
        </authorList>
    </citation>
    <scope>NUCLEOTIDE SEQUENCE [LARGE SCALE GENOMIC DNA]</scope>
    <source>
        <strain evidence="6">JCM 17555</strain>
    </source>
</reference>
<feature type="coiled-coil region" evidence="1">
    <location>
        <begin position="52"/>
        <end position="90"/>
    </location>
</feature>
<keyword evidence="1" id="KW-0175">Coiled coil</keyword>
<gene>
    <name evidence="5" type="ORF">GCM10022278_01210</name>
</gene>
<evidence type="ECO:0000313" key="5">
    <source>
        <dbReference type="EMBL" id="GAA3945802.1"/>
    </source>
</evidence>
<feature type="compositionally biased region" description="Polar residues" evidence="2">
    <location>
        <begin position="20"/>
        <end position="31"/>
    </location>
</feature>
<dbReference type="Gene3D" id="3.30.70.1070">
    <property type="entry name" value="Sporulation related repeat"/>
    <property type="match status" value="1"/>
</dbReference>